<dbReference type="PANTHER" id="PTHR43825:SF1">
    <property type="entry name" value="TRANSKETOLASE-LIKE PYRIMIDINE-BINDING DOMAIN-CONTAINING PROTEIN"/>
    <property type="match status" value="1"/>
</dbReference>
<dbReference type="InterPro" id="IPR033248">
    <property type="entry name" value="Transketolase_C"/>
</dbReference>
<proteinExistence type="predicted"/>
<dbReference type="Proteomes" id="UP000253498">
    <property type="component" value="Unassembled WGS sequence"/>
</dbReference>
<reference evidence="2 3" key="1">
    <citation type="submission" date="2015-06" db="EMBL/GenBank/DDBJ databases">
        <title>The Genome Sequence of Enterococcus hirae 88EA1.</title>
        <authorList>
            <consortium name="The Broad Institute Genomics Platform"/>
            <consortium name="The Broad Institute Genome Sequencing Center for Infectious Disease"/>
            <person name="Earl A.M."/>
            <person name="Van Tyne D."/>
            <person name="Lebreton F."/>
            <person name="Saavedra J.T."/>
            <person name="Gilmore M.S."/>
            <person name="Manson McGuire A."/>
            <person name="Clock S."/>
            <person name="Crupain M."/>
            <person name="Rangan U."/>
            <person name="Young S."/>
            <person name="Abouelleil A."/>
            <person name="Cao P."/>
            <person name="Chapman S.B."/>
            <person name="Griggs A."/>
            <person name="Priest M."/>
            <person name="Shea T."/>
            <person name="Wortman J."/>
            <person name="Nusbaum C."/>
            <person name="Birren B."/>
        </authorList>
    </citation>
    <scope>NUCLEOTIDE SEQUENCE [LARGE SCALE GENOMIC DNA]</scope>
    <source>
        <strain evidence="2 3">88EA1</strain>
    </source>
</reference>
<evidence type="ECO:0000313" key="2">
    <source>
        <dbReference type="EMBL" id="RBT68165.1"/>
    </source>
</evidence>
<protein>
    <recommendedName>
        <fullName evidence="1">Transketolase C-terminal domain-containing protein</fullName>
    </recommendedName>
</protein>
<name>A0AB37IBC9_ENTHR</name>
<evidence type="ECO:0000259" key="1">
    <source>
        <dbReference type="Pfam" id="PF02780"/>
    </source>
</evidence>
<evidence type="ECO:0000313" key="3">
    <source>
        <dbReference type="Proteomes" id="UP000253498"/>
    </source>
</evidence>
<dbReference type="InterPro" id="IPR009014">
    <property type="entry name" value="Transketo_C/PFOR_II"/>
</dbReference>
<feature type="domain" description="Transketolase C-terminal" evidence="1">
    <location>
        <begin position="130"/>
        <end position="225"/>
    </location>
</feature>
<accession>A0AB37IBC9</accession>
<dbReference type="InterPro" id="IPR029061">
    <property type="entry name" value="THDP-binding"/>
</dbReference>
<gene>
    <name evidence="2" type="ORF">EB03_01289</name>
</gene>
<dbReference type="SUPFAM" id="SSF52518">
    <property type="entry name" value="Thiamin diphosphate-binding fold (THDP-binding)"/>
    <property type="match status" value="1"/>
</dbReference>
<organism evidence="2 3">
    <name type="scientific">Enterococcus hirae</name>
    <dbReference type="NCBI Taxonomy" id="1354"/>
    <lineage>
        <taxon>Bacteria</taxon>
        <taxon>Bacillati</taxon>
        <taxon>Bacillota</taxon>
        <taxon>Bacilli</taxon>
        <taxon>Lactobacillales</taxon>
        <taxon>Enterococcaceae</taxon>
        <taxon>Enterococcus</taxon>
    </lineage>
</organism>
<dbReference type="Gene3D" id="3.40.50.970">
    <property type="match status" value="1"/>
</dbReference>
<dbReference type="Gene3D" id="3.40.50.920">
    <property type="match status" value="1"/>
</dbReference>
<comment type="caution">
    <text evidence="2">The sequence shown here is derived from an EMBL/GenBank/DDBJ whole genome shotgun (WGS) entry which is preliminary data.</text>
</comment>
<dbReference type="EMBL" id="LESJ01000005">
    <property type="protein sequence ID" value="RBT68165.1"/>
    <property type="molecule type" value="Genomic_DNA"/>
</dbReference>
<dbReference type="SUPFAM" id="SSF52922">
    <property type="entry name" value="TK C-terminal domain-like"/>
    <property type="match status" value="1"/>
</dbReference>
<sequence length="265" mass="29736">MPVDEENMVGIAAGLSLAGYQPFIHLFDSHAIRKIFDQLFISEGYGGNTINIFGEYFASNRNGKERVNELGEDLALMTMIPNSIICEATDEVQMAWIIKEFSQLSGIHYVRGENKRIPNIYKKETTFQLGKGNIVWHGTDILIIVAGRLVYEALNVAKRLKSCQISCEVIDMFTIKPIDKQLILNELKGKTQVVTIENYAVIGGLSSAVNRALTENKAAVPLRKIEIVKLRQQTDVPIQTEGFDLVVQLIVETILANELDRQRKN</sequence>
<dbReference type="AlphaFoldDB" id="A0AB37IBC9"/>
<dbReference type="Pfam" id="PF02780">
    <property type="entry name" value="Transketolase_C"/>
    <property type="match status" value="1"/>
</dbReference>
<dbReference type="InterPro" id="IPR051157">
    <property type="entry name" value="PDH/Transketolase"/>
</dbReference>
<dbReference type="PANTHER" id="PTHR43825">
    <property type="entry name" value="PYRUVATE DEHYDROGENASE E1 COMPONENT"/>
    <property type="match status" value="1"/>
</dbReference>